<organism evidence="4 5">
    <name type="scientific">Podospora anserina (strain S / ATCC MYA-4624 / DSM 980 / FGSC 10383)</name>
    <name type="common">Pleurage anserina</name>
    <dbReference type="NCBI Taxonomy" id="515849"/>
    <lineage>
        <taxon>Eukaryota</taxon>
        <taxon>Fungi</taxon>
        <taxon>Dikarya</taxon>
        <taxon>Ascomycota</taxon>
        <taxon>Pezizomycotina</taxon>
        <taxon>Sordariomycetes</taxon>
        <taxon>Sordariomycetidae</taxon>
        <taxon>Sordariales</taxon>
        <taxon>Podosporaceae</taxon>
        <taxon>Podospora</taxon>
        <taxon>Podospora anserina</taxon>
    </lineage>
</organism>
<dbReference type="eggNOG" id="KOG2029">
    <property type="taxonomic scope" value="Eukaryota"/>
</dbReference>
<sequence length="1252" mass="140598">MLAAYVAGNRTKSFIDDLVPGNRTIDHLNDEFRHVCNRIQIWSFFESVPMSFGLVVEKESADLGLPGEHVRYMEADHRHLCKFDSPTSPNYLVLCNSFLSTIKQLKLKTLDQPTNLHRSQMKQISSFLRIEKRPESIFLALNEKQHRGSCQWLTSNDVFQAWVNGYTDMAGLPGSSSGHCPRILWLSGRPGTGKSIASTHVIKYLESHKLDCSFYFFRHNDRSGANVASLLRSLAFQMAEANYQARQAIMRMVEDEVVIDEDDHYTLTSKVFTNGILGIDLQSPQFWVIDAVDECAQESLSLVVSMISKLEKTVPLHIFLTSRPGGELQRLFNHEGTRFFDLSTGLSGSFKDIETFILARCPQLEDDQTRELFVSDILSKAKGSFLWASLTVARLESSYTFEDMKEALKGIPSKMSALYSRITKSIEDSSTYELVKCILDWVICAQRPLLVSELYEAIKLDIGRTVIASPTQLKSITGHLIFVDRESRREGLWIDRQAAHERLSKDLSGHSLHFSFHLTHDTHSLALLNKFLHSTNILAWIEHITKMGDLSILQEANHRLKGCLSRRNNDMRDDNMDLSSLEAWVTDIDRIIATFQSCLLDSPASIYFLVPYLCPHSSIINRLFSKFSTLFRVAGLAEKSWGDWLTCYLFSDLPTAVACNDRLLAIALSDGSVSIYRNTEFSSFEPVGTVSHGGRVRRVAFDPKVSIPATHDGSRATCSLRHDLDFDSSDGEADSAIGIEPTAWFMNLAPAQHIAVLIYGSSKLEVWDVEENKKLGHLQRRGKRNVEIAIRGVILRRVNGTDLLAVSYDDGDLVTYSPWTLEPIEGRHFNTAFDYLSATSDGHILVGEADDGSIHLLLFETLQPMYRIPPFEGDAFEPSRGLTFSTDNLKLFDLRAKCCNIWSPPVLVSERYRYGKHLDTTCRSKALPPSDNINSTVIPSQTLGLASAGSIKQILTIKGSLLFIGRVDGFIEAYEVDMGGILANRFQPLSCSRFDNRWTMPLDWNSSKKLLLSSTGRGQCIVTYFDNQSRHYTSKLSCCHHYEDGELSPRQGILNPDGTRLLIAYENRARLISVNLPQARSEDDGATGDDVRTDDLEIPEALCPFLGLSDSWVSHPKSRYYVLKTCGQRQGASNVFAVLDTAKLAGGVQQEVTALQHRAFENVEVLRFVGILRSTLFFLDTKQWVCSMSVKNLGETTHYSRHFFIPPTWHTGDNIPVIGIVSKGLMTIAVGSQLVWVNGFMEFDEKVLLVAV</sequence>
<dbReference type="InterPro" id="IPR015943">
    <property type="entry name" value="WD40/YVTN_repeat-like_dom_sf"/>
</dbReference>
<reference evidence="4 5" key="1">
    <citation type="journal article" date="2008" name="Genome Biol.">
        <title>The genome sequence of the model ascomycete fungus Podospora anserina.</title>
        <authorList>
            <person name="Espagne E."/>
            <person name="Lespinet O."/>
            <person name="Malagnac F."/>
            <person name="Da Silva C."/>
            <person name="Jaillon O."/>
            <person name="Porcel B.M."/>
            <person name="Couloux A."/>
            <person name="Aury J.-M."/>
            <person name="Segurens B."/>
            <person name="Poulain J."/>
            <person name="Anthouard V."/>
            <person name="Grossetete S."/>
            <person name="Khalili H."/>
            <person name="Coppin E."/>
            <person name="Dequard-Chablat M."/>
            <person name="Picard M."/>
            <person name="Contamine V."/>
            <person name="Arnaise S."/>
            <person name="Bourdais A."/>
            <person name="Berteaux-Lecellier V."/>
            <person name="Gautheret D."/>
            <person name="de Vries R.P."/>
            <person name="Battaglia E."/>
            <person name="Coutinho P.M."/>
            <person name="Danchin E.G.J."/>
            <person name="Henrissat B."/>
            <person name="El Khoury R."/>
            <person name="Sainsard-Chanet A."/>
            <person name="Boivin A."/>
            <person name="Pinan-Lucarre B."/>
            <person name="Sellem C.H."/>
            <person name="Debuchy R."/>
            <person name="Wincker P."/>
            <person name="Weissenbach J."/>
            <person name="Silar P."/>
        </authorList>
    </citation>
    <scope>NUCLEOTIDE SEQUENCE [LARGE SCALE GENOMIC DNA]</scope>
    <source>
        <strain evidence="5">S / ATCC MYA-4624 / DSM 980 / FGSC 10383</strain>
    </source>
</reference>
<evidence type="ECO:0000259" key="3">
    <source>
        <dbReference type="Pfam" id="PF24883"/>
    </source>
</evidence>
<dbReference type="SUPFAM" id="SSF50978">
    <property type="entry name" value="WD40 repeat-like"/>
    <property type="match status" value="1"/>
</dbReference>
<reference evidence="5" key="2">
    <citation type="journal article" date="2014" name="Genetics">
        <title>Maintaining two mating types: Structure of the mating type locus and its role in heterokaryosis in Podospora anserina.</title>
        <authorList>
            <person name="Grognet P."/>
            <person name="Bidard F."/>
            <person name="Kuchly C."/>
            <person name="Tong L.C.H."/>
            <person name="Coppin E."/>
            <person name="Benkhali J.A."/>
            <person name="Couloux A."/>
            <person name="Wincker P."/>
            <person name="Debuchy R."/>
            <person name="Silar P."/>
        </authorList>
    </citation>
    <scope>GENOME REANNOTATION</scope>
    <source>
        <strain evidence="5">S / ATCC MYA-4624 / DSM 980 / FGSC 10383</strain>
    </source>
</reference>
<dbReference type="InterPro" id="IPR056884">
    <property type="entry name" value="NPHP3-like_N"/>
</dbReference>
<evidence type="ECO:0000256" key="1">
    <source>
        <dbReference type="ARBA" id="ARBA00022737"/>
    </source>
</evidence>
<feature type="domain" description="GPI inositol-deacylase winged helix" evidence="2">
    <location>
        <begin position="433"/>
        <end position="506"/>
    </location>
</feature>
<dbReference type="EMBL" id="FO904938">
    <property type="protein sequence ID" value="CDP27529.1"/>
    <property type="molecule type" value="Genomic_DNA"/>
</dbReference>
<proteinExistence type="predicted"/>
<dbReference type="AlphaFoldDB" id="A0A090CN69"/>
<accession>A0A090CN69</accession>
<dbReference type="Gene3D" id="2.130.10.10">
    <property type="entry name" value="YVTN repeat-like/Quinoprotein amine dehydrogenase"/>
    <property type="match status" value="1"/>
</dbReference>
<evidence type="ECO:0000259" key="2">
    <source>
        <dbReference type="Pfam" id="PF22939"/>
    </source>
</evidence>
<feature type="domain" description="Nephrocystin 3-like N-terminal" evidence="3">
    <location>
        <begin position="148"/>
        <end position="323"/>
    </location>
</feature>
<dbReference type="InterPro" id="IPR054471">
    <property type="entry name" value="GPIID_WHD"/>
</dbReference>
<dbReference type="Pfam" id="PF24883">
    <property type="entry name" value="NPHP3_N"/>
    <property type="match status" value="1"/>
</dbReference>
<dbReference type="InParanoid" id="A0A090CN69"/>
<evidence type="ECO:0008006" key="6">
    <source>
        <dbReference type="Google" id="ProtNLM"/>
    </source>
</evidence>
<evidence type="ECO:0000313" key="4">
    <source>
        <dbReference type="EMBL" id="CDP27529.1"/>
    </source>
</evidence>
<protein>
    <recommendedName>
        <fullName evidence="6">NACHT domain-containing protein</fullName>
    </recommendedName>
</protein>
<dbReference type="InterPro" id="IPR027417">
    <property type="entry name" value="P-loop_NTPase"/>
</dbReference>
<keyword evidence="1" id="KW-0677">Repeat</keyword>
<dbReference type="Proteomes" id="UP000001197">
    <property type="component" value="Chromosome 3"/>
</dbReference>
<dbReference type="PANTHER" id="PTHR10039">
    <property type="entry name" value="AMELOGENIN"/>
    <property type="match status" value="1"/>
</dbReference>
<evidence type="ECO:0000313" key="5">
    <source>
        <dbReference type="Proteomes" id="UP000001197"/>
    </source>
</evidence>
<keyword evidence="5" id="KW-1185">Reference proteome</keyword>
<dbReference type="PANTHER" id="PTHR10039:SF16">
    <property type="entry name" value="GPI INOSITOL-DEACYLASE"/>
    <property type="match status" value="1"/>
</dbReference>
<dbReference type="SUPFAM" id="SSF52540">
    <property type="entry name" value="P-loop containing nucleoside triphosphate hydrolases"/>
    <property type="match status" value="1"/>
</dbReference>
<name>A0A090CN69_PODAN</name>
<dbReference type="Gene3D" id="3.40.50.300">
    <property type="entry name" value="P-loop containing nucleotide triphosphate hydrolases"/>
    <property type="match status" value="1"/>
</dbReference>
<dbReference type="InterPro" id="IPR036322">
    <property type="entry name" value="WD40_repeat_dom_sf"/>
</dbReference>
<dbReference type="Pfam" id="PF22939">
    <property type="entry name" value="WHD_GPIID"/>
    <property type="match status" value="1"/>
</dbReference>